<sequence>MSSIPTIAFAHFSYSDPRIVHVAQQTNDSSVVLIRMPAPLVLLPDDWKVGEESTTPPYSLESEGKTILDLSTVTKSDAILRKQLNHAVELWVGNKRADTNVEGFRFWNDDERPQFGTLKSALKTFELPIDQAQITSASYFDLTLDVMISVPVNGLNKELHIRSNLGHNFPVMDKLGTVVKLHRNNNTETKAVLGVVDVTFPSTQTKWEMLYESALIGAEHIYRGLDHLAMIILIAIVASTWRKALVLASAFTLGHMITLVAGLYGFAPSVSWFIPLVELSIALSIVVAGLFIIFRRQSILSWRGLLIIGMIHGFGFAASASEVLFAGQVDVMALAAFAIGLELCQFAIYAIALPLIMLLDYSLVKFRTNWRQICALSIVVLASSSVLTRLILVSNAFS</sequence>
<dbReference type="AlphaFoldDB" id="A0A4V2P7T8"/>
<name>A0A4V2P7T8_9GAMM</name>
<dbReference type="InterPro" id="IPR032809">
    <property type="entry name" value="Put_HupE_UreJ"/>
</dbReference>
<keyword evidence="1" id="KW-1133">Transmembrane helix</keyword>
<dbReference type="RefSeq" id="WP_131907560.1">
    <property type="nucleotide sequence ID" value="NZ_BAAAFU010000007.1"/>
</dbReference>
<reference evidence="2 3" key="1">
    <citation type="submission" date="2019-03" db="EMBL/GenBank/DDBJ databases">
        <title>Genomic Encyclopedia of Type Strains, Phase IV (KMG-IV): sequencing the most valuable type-strain genomes for metagenomic binning, comparative biology and taxonomic classification.</title>
        <authorList>
            <person name="Goeker M."/>
        </authorList>
    </citation>
    <scope>NUCLEOTIDE SEQUENCE [LARGE SCALE GENOMIC DNA]</scope>
    <source>
        <strain evidence="2 3">DSM 24830</strain>
    </source>
</reference>
<evidence type="ECO:0000313" key="3">
    <source>
        <dbReference type="Proteomes" id="UP000294887"/>
    </source>
</evidence>
<feature type="transmembrane region" description="Helical" evidence="1">
    <location>
        <begin position="272"/>
        <end position="293"/>
    </location>
</feature>
<protein>
    <submittedName>
        <fullName evidence="2">Hydrogenase/urease accessory protein HupE</fullName>
    </submittedName>
</protein>
<gene>
    <name evidence="2" type="ORF">EV695_3813</name>
</gene>
<dbReference type="Pfam" id="PF13795">
    <property type="entry name" value="HupE_UreJ_2"/>
    <property type="match status" value="1"/>
</dbReference>
<evidence type="ECO:0000313" key="2">
    <source>
        <dbReference type="EMBL" id="TCJ83075.1"/>
    </source>
</evidence>
<dbReference type="Proteomes" id="UP000294887">
    <property type="component" value="Unassembled WGS sequence"/>
</dbReference>
<accession>A0A4V2P7T8</accession>
<evidence type="ECO:0000256" key="1">
    <source>
        <dbReference type="SAM" id="Phobius"/>
    </source>
</evidence>
<feature type="transmembrane region" description="Helical" evidence="1">
    <location>
        <begin position="245"/>
        <end position="266"/>
    </location>
</feature>
<keyword evidence="1" id="KW-0472">Membrane</keyword>
<comment type="caution">
    <text evidence="2">The sequence shown here is derived from an EMBL/GenBank/DDBJ whole genome shotgun (WGS) entry which is preliminary data.</text>
</comment>
<dbReference type="EMBL" id="SMFQ01000005">
    <property type="protein sequence ID" value="TCJ83075.1"/>
    <property type="molecule type" value="Genomic_DNA"/>
</dbReference>
<feature type="transmembrane region" description="Helical" evidence="1">
    <location>
        <begin position="331"/>
        <end position="361"/>
    </location>
</feature>
<proteinExistence type="predicted"/>
<keyword evidence="3" id="KW-1185">Reference proteome</keyword>
<feature type="transmembrane region" description="Helical" evidence="1">
    <location>
        <begin position="373"/>
        <end position="392"/>
    </location>
</feature>
<keyword evidence="1" id="KW-0812">Transmembrane</keyword>
<organism evidence="2 3">
    <name type="scientific">Cocleimonas flava</name>
    <dbReference type="NCBI Taxonomy" id="634765"/>
    <lineage>
        <taxon>Bacteria</taxon>
        <taxon>Pseudomonadati</taxon>
        <taxon>Pseudomonadota</taxon>
        <taxon>Gammaproteobacteria</taxon>
        <taxon>Thiotrichales</taxon>
        <taxon>Thiotrichaceae</taxon>
        <taxon>Cocleimonas</taxon>
    </lineage>
</organism>
<feature type="transmembrane region" description="Helical" evidence="1">
    <location>
        <begin position="305"/>
        <end position="325"/>
    </location>
</feature>
<feature type="transmembrane region" description="Helical" evidence="1">
    <location>
        <begin position="220"/>
        <end position="238"/>
    </location>
</feature>
<dbReference type="OrthoDB" id="9808870at2"/>